<feature type="transmembrane region" description="Helical" evidence="6">
    <location>
        <begin position="115"/>
        <end position="133"/>
    </location>
</feature>
<keyword evidence="2" id="KW-1003">Cell membrane</keyword>
<evidence type="ECO:0000256" key="1">
    <source>
        <dbReference type="ARBA" id="ARBA00004651"/>
    </source>
</evidence>
<organism evidence="7 8">
    <name type="scientific">Faecalibacillus intestinalis</name>
    <dbReference type="NCBI Taxonomy" id="1982626"/>
    <lineage>
        <taxon>Bacteria</taxon>
        <taxon>Bacillati</taxon>
        <taxon>Bacillota</taxon>
        <taxon>Erysipelotrichia</taxon>
        <taxon>Erysipelotrichales</taxon>
        <taxon>Coprobacillaceae</taxon>
        <taxon>Faecalibacillus</taxon>
    </lineage>
</organism>
<comment type="subcellular location">
    <subcellularLocation>
        <location evidence="1">Cell membrane</location>
        <topology evidence="1">Multi-pass membrane protein</topology>
    </subcellularLocation>
</comment>
<keyword evidence="4 6" id="KW-1133">Transmembrane helix</keyword>
<feature type="transmembrane region" description="Helical" evidence="6">
    <location>
        <begin position="83"/>
        <end position="109"/>
    </location>
</feature>
<dbReference type="Proteomes" id="UP001204814">
    <property type="component" value="Unassembled WGS sequence"/>
</dbReference>
<evidence type="ECO:0000256" key="4">
    <source>
        <dbReference type="ARBA" id="ARBA00022989"/>
    </source>
</evidence>
<feature type="transmembrane region" description="Helical" evidence="6">
    <location>
        <begin position="41"/>
        <end position="62"/>
    </location>
</feature>
<sequence>MSKQSELARNALILTFGKICTQFVSFLLLPLYTALLKPVEYGIVDLFNTYITLLIPIFNWQFENGLFRFMLDYRGNNEKQKELFSTVLSTNFIQVIFYILIYLIVSPFIHSEFKIYLALDVVINILLNTLLQFPRGLGRNDIYSFASFLSASLTVVLNVVFIAGFRWGAYGLFNATLLAKVLTCIYLCFVTKIWKYYSIKFINKETFKDVFKYSLPLVPNNLSWWVVGASDRTIVSRFISVTANGMYSVANKFSSVYITFYNVFNLSWTESVSLHLLDNDGEDFIEDTLNTLFRIFSCLCVLMIVFMPFIFPIMINKQYFDAYYQIPILMIAVLFQVVVGLYSAIYVALKKSVEIAKTSFGAAIINLVVDIVLIKLIGLYAASISTLVAYMVMAIYRYYDLKKYVTIILDKKIIADTIIIFTTSLISYYLNIFALNILILVIAIVYSIMINKSFLKSICRTIMIKIKNK</sequence>
<dbReference type="AlphaFoldDB" id="A0AAP2XP66"/>
<feature type="transmembrane region" description="Helical" evidence="6">
    <location>
        <begin position="171"/>
        <end position="194"/>
    </location>
</feature>
<dbReference type="InterPro" id="IPR002797">
    <property type="entry name" value="Polysacc_synth"/>
</dbReference>
<evidence type="ECO:0000313" key="7">
    <source>
        <dbReference type="EMBL" id="MCQ5063064.1"/>
    </source>
</evidence>
<protein>
    <submittedName>
        <fullName evidence="7">Oligosaccharide flippase family protein</fullName>
    </submittedName>
</protein>
<dbReference type="Pfam" id="PF01943">
    <property type="entry name" value="Polysacc_synt"/>
    <property type="match status" value="1"/>
</dbReference>
<dbReference type="PANTHER" id="PTHR30250">
    <property type="entry name" value="PST FAMILY PREDICTED COLANIC ACID TRANSPORTER"/>
    <property type="match status" value="1"/>
</dbReference>
<evidence type="ECO:0000256" key="2">
    <source>
        <dbReference type="ARBA" id="ARBA00022475"/>
    </source>
</evidence>
<proteinExistence type="predicted"/>
<dbReference type="GO" id="GO:0005886">
    <property type="term" value="C:plasma membrane"/>
    <property type="evidence" value="ECO:0007669"/>
    <property type="project" value="UniProtKB-SubCell"/>
</dbReference>
<keyword evidence="3 6" id="KW-0812">Transmembrane</keyword>
<evidence type="ECO:0000256" key="5">
    <source>
        <dbReference type="ARBA" id="ARBA00023136"/>
    </source>
</evidence>
<dbReference type="InterPro" id="IPR050833">
    <property type="entry name" value="Poly_Biosynth_Transport"/>
</dbReference>
<name>A0AAP2XP66_9FIRM</name>
<dbReference type="EMBL" id="JANGBO010000026">
    <property type="protein sequence ID" value="MCQ5063064.1"/>
    <property type="molecule type" value="Genomic_DNA"/>
</dbReference>
<keyword evidence="5 6" id="KW-0472">Membrane</keyword>
<gene>
    <name evidence="7" type="ORF">NE542_14685</name>
</gene>
<feature type="transmembrane region" description="Helical" evidence="6">
    <location>
        <begin position="292"/>
        <end position="314"/>
    </location>
</feature>
<comment type="caution">
    <text evidence="7">The sequence shown here is derived from an EMBL/GenBank/DDBJ whole genome shotgun (WGS) entry which is preliminary data.</text>
</comment>
<dbReference type="PANTHER" id="PTHR30250:SF11">
    <property type="entry name" value="O-ANTIGEN TRANSPORTER-RELATED"/>
    <property type="match status" value="1"/>
</dbReference>
<feature type="transmembrane region" description="Helical" evidence="6">
    <location>
        <begin position="437"/>
        <end position="455"/>
    </location>
</feature>
<feature type="transmembrane region" description="Helical" evidence="6">
    <location>
        <begin position="326"/>
        <end position="348"/>
    </location>
</feature>
<reference evidence="7" key="1">
    <citation type="submission" date="2022-06" db="EMBL/GenBank/DDBJ databases">
        <title>Isolation of gut microbiota from human fecal samples.</title>
        <authorList>
            <person name="Pamer E.G."/>
            <person name="Barat B."/>
            <person name="Waligurski E."/>
            <person name="Medina S."/>
            <person name="Paddock L."/>
            <person name="Mostad J."/>
        </authorList>
    </citation>
    <scope>NUCLEOTIDE SEQUENCE</scope>
    <source>
        <strain evidence="7">DFI.6.24</strain>
    </source>
</reference>
<evidence type="ECO:0000256" key="3">
    <source>
        <dbReference type="ARBA" id="ARBA00022692"/>
    </source>
</evidence>
<accession>A0AAP2XP66</accession>
<evidence type="ECO:0000256" key="6">
    <source>
        <dbReference type="SAM" id="Phobius"/>
    </source>
</evidence>
<dbReference type="RefSeq" id="WP_117347229.1">
    <property type="nucleotide sequence ID" value="NZ_JAJDKX010000030.1"/>
</dbReference>
<feature type="transmembrane region" description="Helical" evidence="6">
    <location>
        <begin position="12"/>
        <end position="35"/>
    </location>
</feature>
<evidence type="ECO:0000313" key="8">
    <source>
        <dbReference type="Proteomes" id="UP001204814"/>
    </source>
</evidence>
<feature type="transmembrane region" description="Helical" evidence="6">
    <location>
        <begin position="145"/>
        <end position="165"/>
    </location>
</feature>